<dbReference type="EMBL" id="CM001167">
    <property type="protein sequence ID" value="EGJ71663.1"/>
    <property type="molecule type" value="Genomic_DNA"/>
</dbReference>
<dbReference type="OrthoDB" id="981243at2"/>
<dbReference type="AlphaFoldDB" id="F3ZPS6"/>
<sequence>MFWTILIFVVSIAIISIFTAIQKKEETLSAQTLQDRFSVMIDMLNSFAFDGKATIGTISEHSFNLYRPDEHQVINFSYHKGTLTITWRYPYHEKEIIHSLNLPKARYISFFQQEKLVDRFIDEMIGIVQDYKYKILNNFNH</sequence>
<evidence type="ECO:0000313" key="2">
    <source>
        <dbReference type="Proteomes" id="UP000018439"/>
    </source>
</evidence>
<name>F3ZPS6_9BACE</name>
<accession>F3ZPS6</accession>
<organism evidence="1 2">
    <name type="scientific">Bacteroides coprosuis DSM 18011</name>
    <dbReference type="NCBI Taxonomy" id="679937"/>
    <lineage>
        <taxon>Bacteria</taxon>
        <taxon>Pseudomonadati</taxon>
        <taxon>Bacteroidota</taxon>
        <taxon>Bacteroidia</taxon>
        <taxon>Bacteroidales</taxon>
        <taxon>Bacteroidaceae</taxon>
        <taxon>Bacteroides</taxon>
    </lineage>
</organism>
<gene>
    <name evidence="1" type="ORF">Bcop_1468</name>
</gene>
<evidence type="ECO:0000313" key="1">
    <source>
        <dbReference type="EMBL" id="EGJ71663.1"/>
    </source>
</evidence>
<protein>
    <submittedName>
        <fullName evidence="1">Uncharacterized protein</fullName>
    </submittedName>
</protein>
<reference evidence="1 2" key="1">
    <citation type="journal article" date="2011" name="Stand. Genomic Sci.">
        <title>Non-contiguous finished genome sequence of Bacteroides coprosuis type strain (PC139).</title>
        <authorList>
            <person name="Land M."/>
            <person name="Held B."/>
            <person name="Gronow S."/>
            <person name="Abt B."/>
            <person name="Lucas S."/>
            <person name="Del Rio T.G."/>
            <person name="Nolan M."/>
            <person name="Tice H."/>
            <person name="Cheng J.F."/>
            <person name="Pitluck S."/>
            <person name="Liolios K."/>
            <person name="Pagani I."/>
            <person name="Ivanova N."/>
            <person name="Mavromatis K."/>
            <person name="Mikhailova N."/>
            <person name="Pati A."/>
            <person name="Tapia R."/>
            <person name="Han C."/>
            <person name="Goodwin L."/>
            <person name="Chen A."/>
            <person name="Palaniappan K."/>
            <person name="Hauser L."/>
            <person name="Brambilla E.M."/>
            <person name="Rohde M."/>
            <person name="Goker M."/>
            <person name="Detter J.C."/>
            <person name="Woyke T."/>
            <person name="Bristow J."/>
            <person name="Eisen J.A."/>
            <person name="Markowitz V."/>
            <person name="Hugenholtz P."/>
            <person name="Kyrpides N.C."/>
            <person name="Klenk H.P."/>
            <person name="Lapidus A."/>
        </authorList>
    </citation>
    <scope>NUCLEOTIDE SEQUENCE</scope>
    <source>
        <strain evidence="1 2">DSM 18011</strain>
    </source>
</reference>
<proteinExistence type="predicted"/>
<dbReference type="HOGENOM" id="CLU_1821512_0_0_10"/>
<dbReference type="Proteomes" id="UP000018439">
    <property type="component" value="Chromosome"/>
</dbReference>
<dbReference type="eggNOG" id="ENOG50346M4">
    <property type="taxonomic scope" value="Bacteria"/>
</dbReference>
<keyword evidence="2" id="KW-1185">Reference proteome</keyword>